<evidence type="ECO:0000259" key="4">
    <source>
        <dbReference type="SMART" id="SM00912"/>
    </source>
</evidence>
<dbReference type="Proteomes" id="UP001596270">
    <property type="component" value="Unassembled WGS sequence"/>
</dbReference>
<dbReference type="Gene3D" id="2.160.20.110">
    <property type="match status" value="2"/>
</dbReference>
<dbReference type="InterPro" id="IPR011050">
    <property type="entry name" value="Pectin_lyase_fold/virulence"/>
</dbReference>
<proteinExistence type="predicted"/>
<organism evidence="5 6">
    <name type="scientific">Polaromonas aquatica</name>
    <dbReference type="NCBI Taxonomy" id="332657"/>
    <lineage>
        <taxon>Bacteria</taxon>
        <taxon>Pseudomonadati</taxon>
        <taxon>Pseudomonadota</taxon>
        <taxon>Betaproteobacteria</taxon>
        <taxon>Burkholderiales</taxon>
        <taxon>Comamonadaceae</taxon>
        <taxon>Polaromonas</taxon>
    </lineage>
</organism>
<dbReference type="EMBL" id="JBHSRS010000005">
    <property type="protein sequence ID" value="MFC6280071.1"/>
    <property type="molecule type" value="Genomic_DNA"/>
</dbReference>
<dbReference type="InterPro" id="IPR008638">
    <property type="entry name" value="FhaB/CdiA-like_TPS"/>
</dbReference>
<evidence type="ECO:0000256" key="1">
    <source>
        <dbReference type="ARBA" id="ARBA00004613"/>
    </source>
</evidence>
<keyword evidence="3" id="KW-0732">Signal</keyword>
<accession>A0ABW1TUB0</accession>
<comment type="caution">
    <text evidence="5">The sequence shown here is derived from an EMBL/GenBank/DDBJ whole genome shotgun (WGS) entry which is preliminary data.</text>
</comment>
<comment type="subcellular location">
    <subcellularLocation>
        <location evidence="1">Secreted</location>
    </subcellularLocation>
</comment>
<dbReference type="Pfam" id="PF05860">
    <property type="entry name" value="TPS"/>
    <property type="match status" value="1"/>
</dbReference>
<dbReference type="InterPro" id="IPR024973">
    <property type="entry name" value="ESPR"/>
</dbReference>
<keyword evidence="2" id="KW-0964">Secreted</keyword>
<feature type="domain" description="Filamentous haemagglutinin FhaB/tRNA nuclease CdiA-like TPS" evidence="4">
    <location>
        <begin position="80"/>
        <end position="192"/>
    </location>
</feature>
<evidence type="ECO:0000313" key="5">
    <source>
        <dbReference type="EMBL" id="MFC6280071.1"/>
    </source>
</evidence>
<evidence type="ECO:0000256" key="2">
    <source>
        <dbReference type="ARBA" id="ARBA00022525"/>
    </source>
</evidence>
<dbReference type="RefSeq" id="WP_371434400.1">
    <property type="nucleotide sequence ID" value="NZ_JBHSRS010000005.1"/>
</dbReference>
<dbReference type="InterPro" id="IPR012334">
    <property type="entry name" value="Pectin_lyas_fold"/>
</dbReference>
<dbReference type="Pfam" id="PF07581">
    <property type="entry name" value="Glug"/>
    <property type="match status" value="2"/>
</dbReference>
<dbReference type="InterPro" id="IPR050909">
    <property type="entry name" value="Bact_Autotransporter_VF"/>
</dbReference>
<dbReference type="Gene3D" id="2.160.20.10">
    <property type="entry name" value="Single-stranded right-handed beta-helix, Pectin lyase-like"/>
    <property type="match status" value="1"/>
</dbReference>
<reference evidence="6" key="1">
    <citation type="journal article" date="2019" name="Int. J. Syst. Evol. Microbiol.">
        <title>The Global Catalogue of Microorganisms (GCM) 10K type strain sequencing project: providing services to taxonomists for standard genome sequencing and annotation.</title>
        <authorList>
            <consortium name="The Broad Institute Genomics Platform"/>
            <consortium name="The Broad Institute Genome Sequencing Center for Infectious Disease"/>
            <person name="Wu L."/>
            <person name="Ma J."/>
        </authorList>
    </citation>
    <scope>NUCLEOTIDE SEQUENCE [LARGE SCALE GENOMIC DNA]</scope>
    <source>
        <strain evidence="6">CCUG 39402</strain>
    </source>
</reference>
<dbReference type="Pfam" id="PF18657">
    <property type="entry name" value="YDG"/>
    <property type="match status" value="5"/>
</dbReference>
<evidence type="ECO:0000313" key="6">
    <source>
        <dbReference type="Proteomes" id="UP001596270"/>
    </source>
</evidence>
<dbReference type="NCBIfam" id="TIGR01901">
    <property type="entry name" value="adhes_NPXG"/>
    <property type="match status" value="1"/>
</dbReference>
<dbReference type="SMART" id="SM00912">
    <property type="entry name" value="Haemagg_act"/>
    <property type="match status" value="1"/>
</dbReference>
<name>A0ABW1TUB0_9BURK</name>
<evidence type="ECO:0000256" key="3">
    <source>
        <dbReference type="ARBA" id="ARBA00022729"/>
    </source>
</evidence>
<protein>
    <submittedName>
        <fullName evidence="5">YDG domain-containing protein</fullName>
    </submittedName>
</protein>
<gene>
    <name evidence="5" type="ORF">ACFQND_02360</name>
</gene>
<dbReference type="PANTHER" id="PTHR12338">
    <property type="entry name" value="AUTOTRANSPORTER"/>
    <property type="match status" value="1"/>
</dbReference>
<dbReference type="InterPro" id="IPR011493">
    <property type="entry name" value="GLUG"/>
</dbReference>
<dbReference type="InterPro" id="IPR041248">
    <property type="entry name" value="YDG"/>
</dbReference>
<dbReference type="Pfam" id="PF13018">
    <property type="entry name" value="ESPR"/>
    <property type="match status" value="1"/>
</dbReference>
<sequence>MKSHASMNRIYRLVWNAALSLWVAVAENARGQSKGGSGRNSVDVVSVNTDLASGGFILHARCLAALGLMVSLFFVPFQAHAADAANATVTAGAASVATVGNTTTINQASQRAAIDWTSLSTRANEALIFNQPNAQAIALNRITGSSPSELLGSLTANGQVFILNPNGVLFGAGSQVNVGGLVASTLSMSNADFMNGNHVFTGSAGSVINQGTLNAAPGGYLALLAPEVRNEGVMTASLGTALLAAGNKVTLNIDNGSLLGYSIDQGAINALAENKQLIQADGGQVLLSAKAMDSLTTATVNNTGVIEAKTIQNKAGRILLMGDMQTGTVNVGGTLDASAPNGGDGGFIETSAAHVKVADSAVITTKAVESLGGQSGTWLIDPTDFTIAASGGDMTGAALSTQLANNGTVTILNTQGASGTAGDINVNDAVSWSSNSVLALSAGHDININRAITATGASGGLRLNYSGDYKVNAPITLSGASASLAINGNTYTLIRSMAQLDALDGHNAVTGVGTAKLTNGFYALAQDLNAAGTAYTRSLLGTSSSVAFGGTFAGLGHTISNLNINAAGGAGLFALVSANGVIRDIGLVGGSISGANGDVGALAGRNTGGSISNAYASVNVGGSTRTGGLVGYANGGSISNSWASGTVSSSGSYAGGLVGFNKGNIDNVYAEGAVSGTYAGGLVGYNDAGATISQAYATGAVTGNTGGSTAGGLVGINGGGIDHAYATGAVSGDHLVGGLIGNNSGAVDSVYSTGGVTLVFNPNLGPAYSGGLMGADTGSVSNAAWDSGSSGQSSFTGFNNAGNSGSDITAVTRYSHSGYGNFGTWTETASGSGVWIARDAGGTPQWVMVEGSTRPFLYSEWSTNVGNAHQLQLMAANLSASYTLARNIDASVTSGSDVGGMWSTAGFASVGNASAAFSGRLDGQSRTVQGLSINRATESGVGLFGVTASGSEIRNVGLTQAAITGGSMVGALVGKSGGIVGNSSSSGSVNGNAIVGGLVGQLDFTGSVAASRSAASVVATLGVGGGLVGSSDADNGSGLSGQISGSYATGAVSGGSGLGGLVGSNLGVINGSYATGNVSGLNLVGGLAGSSLGTVAGSYATGNASGGNAVGGLVGGNNGSIANSYAIGGVTGSVDGAGGLVGSNAGSIANSYATGTVGGNTGVGALAGTNAGSITASFWKTAVSSTGVGADTGSIDAFTRGLTVGEFTSLATYTSAGWNIDAAGGTGKDWRIYEGNTGPLLRSFMTGLTLADTTVTYNGAVQAGASTAVASIQGTASAGRNAGVYNGYYSGQQGYDITGGALTIAKANLVLSAVTDSKTYDGTTVSTATVGKTGLVSGDTVTGLSQSFGNQNVLGVNGSTLAVDTGYVVADGNNGGNYNVTLATATGTINKATLTVTGIVADNKTYNASDAATLSNIGTLNGLVSGEVLTLSNTGATFSDKNVGTGKLVTATYGLADGSGGLASNYQLAAAPVTTTASISQAALTVSGITAADKTYNANDMATVNTAGASYTGLFGGDVVNVAVTGLFSDKNAGANKTVNLSSSYSGVDAGNYAITSQTTTTASISQAALTVSGITASDKTYNASDAANVNTAGANYSGLFAGDVVNVAATGLFSDKNAGTNKTVNLSSSYSGADVGNYAITGQATTTASISQASLTLSTSDVVKTYDAGTGAAGAAVVTGGTLFGGDSLFGGSFAFTNKNASTGDKVVSVSGVTVGDGVNNSNYNVTYAANTTSTINKADLTVQATGTSKVYDGTTAAVVAFSGNGLAGDVLNLTGSASFADKNAGLNKAVSITGIAVSGADAGNYNLISGSTASTTADITPKQLTVTANDDRQMGGTPYSGGNGVSYSGLVTGDTAAAVLAGSVVYGGGAQGAYLPGEYDITPGGLLANGNYSLRFVQGRLTLSGGDAASAALGGTALAGAYQTSLNTLSGNGFVPGALLGDSKGTGGGDAAAAAAAAAALNAAAAEEREGGE</sequence>
<keyword evidence="6" id="KW-1185">Reference proteome</keyword>
<dbReference type="PANTHER" id="PTHR12338:SF8">
    <property type="entry name" value="HEME_HEMOPEXIN-BINDING PROTEIN"/>
    <property type="match status" value="1"/>
</dbReference>
<dbReference type="SUPFAM" id="SSF51126">
    <property type="entry name" value="Pectin lyase-like"/>
    <property type="match status" value="1"/>
</dbReference>